<protein>
    <recommendedName>
        <fullName evidence="3">Yeast cell wall synthesis Kre9/Knh1-like N-terminal domain-containing protein</fullName>
    </recommendedName>
</protein>
<accession>A0A8H5CC93</accession>
<evidence type="ECO:0000313" key="5">
    <source>
        <dbReference type="Proteomes" id="UP000559256"/>
    </source>
</evidence>
<keyword evidence="5" id="KW-1185">Reference proteome</keyword>
<sequence>MNTMMLFTNFVGLLLMSLVMSVRSVPLALHMRDVFVPPIVSPTADAVWVVGSTQTVTWNTTDAPEQITNPTGRILLRKDGLTTDNVLAEGFDILLGTINVTVPDVDAGSDYAIVLFGDSGNFSPTFSIEGAAETY</sequence>
<evidence type="ECO:0000259" key="3">
    <source>
        <dbReference type="Pfam" id="PF10342"/>
    </source>
</evidence>
<dbReference type="AlphaFoldDB" id="A0A8H5CC93"/>
<dbReference type="InterPro" id="IPR018466">
    <property type="entry name" value="Kre9/Knh1-like_N"/>
</dbReference>
<dbReference type="OrthoDB" id="2317741at2759"/>
<dbReference type="Pfam" id="PF10342">
    <property type="entry name" value="Kre9_KNH"/>
    <property type="match status" value="1"/>
</dbReference>
<proteinExistence type="predicted"/>
<feature type="chain" id="PRO_5034921372" description="Yeast cell wall synthesis Kre9/Knh1-like N-terminal domain-containing protein" evidence="2">
    <location>
        <begin position="25"/>
        <end position="135"/>
    </location>
</feature>
<evidence type="ECO:0000313" key="4">
    <source>
        <dbReference type="EMBL" id="KAF5338108.1"/>
    </source>
</evidence>
<evidence type="ECO:0000256" key="1">
    <source>
        <dbReference type="ARBA" id="ARBA00022729"/>
    </source>
</evidence>
<feature type="signal peptide" evidence="2">
    <location>
        <begin position="1"/>
        <end position="24"/>
    </location>
</feature>
<organism evidence="4 5">
    <name type="scientific">Tetrapyrgos nigripes</name>
    <dbReference type="NCBI Taxonomy" id="182062"/>
    <lineage>
        <taxon>Eukaryota</taxon>
        <taxon>Fungi</taxon>
        <taxon>Dikarya</taxon>
        <taxon>Basidiomycota</taxon>
        <taxon>Agaricomycotina</taxon>
        <taxon>Agaricomycetes</taxon>
        <taxon>Agaricomycetidae</taxon>
        <taxon>Agaricales</taxon>
        <taxon>Marasmiineae</taxon>
        <taxon>Marasmiaceae</taxon>
        <taxon>Tetrapyrgos</taxon>
    </lineage>
</organism>
<gene>
    <name evidence="4" type="ORF">D9758_015364</name>
</gene>
<name>A0A8H5CC93_9AGAR</name>
<keyword evidence="1 2" id="KW-0732">Signal</keyword>
<dbReference type="Proteomes" id="UP000559256">
    <property type="component" value="Unassembled WGS sequence"/>
</dbReference>
<feature type="domain" description="Yeast cell wall synthesis Kre9/Knh1-like N-terminal" evidence="3">
    <location>
        <begin position="41"/>
        <end position="128"/>
    </location>
</feature>
<dbReference type="EMBL" id="JAACJM010000200">
    <property type="protein sequence ID" value="KAF5338108.1"/>
    <property type="molecule type" value="Genomic_DNA"/>
</dbReference>
<evidence type="ECO:0000256" key="2">
    <source>
        <dbReference type="SAM" id="SignalP"/>
    </source>
</evidence>
<comment type="caution">
    <text evidence="4">The sequence shown here is derived from an EMBL/GenBank/DDBJ whole genome shotgun (WGS) entry which is preliminary data.</text>
</comment>
<reference evidence="4 5" key="1">
    <citation type="journal article" date="2020" name="ISME J.">
        <title>Uncovering the hidden diversity of litter-decomposition mechanisms in mushroom-forming fungi.</title>
        <authorList>
            <person name="Floudas D."/>
            <person name="Bentzer J."/>
            <person name="Ahren D."/>
            <person name="Johansson T."/>
            <person name="Persson P."/>
            <person name="Tunlid A."/>
        </authorList>
    </citation>
    <scope>NUCLEOTIDE SEQUENCE [LARGE SCALE GENOMIC DNA]</scope>
    <source>
        <strain evidence="4 5">CBS 291.85</strain>
    </source>
</reference>